<dbReference type="GO" id="GO:0006646">
    <property type="term" value="P:phosphatidylethanolamine biosynthetic process"/>
    <property type="evidence" value="ECO:0007669"/>
    <property type="project" value="TreeGrafter"/>
</dbReference>
<accession>A0A068SBX7</accession>
<dbReference type="Pfam" id="PF01633">
    <property type="entry name" value="Choline_kinase"/>
    <property type="match status" value="1"/>
</dbReference>
<dbReference type="GO" id="GO:0004305">
    <property type="term" value="F:ethanolamine kinase activity"/>
    <property type="evidence" value="ECO:0007669"/>
    <property type="project" value="TreeGrafter"/>
</dbReference>
<keyword evidence="2" id="KW-0808">Transferase</keyword>
<comment type="caution">
    <text evidence="2">The sequence shown here is derived from an EMBL/GenBank/DDBJ whole genome shotgun (WGS) entry which is preliminary data.</text>
</comment>
<protein>
    <submittedName>
        <fullName evidence="2">Protein kinase subdomain-containing protein pklcak</fullName>
    </submittedName>
</protein>
<dbReference type="GO" id="GO:0005737">
    <property type="term" value="C:cytoplasm"/>
    <property type="evidence" value="ECO:0007669"/>
    <property type="project" value="TreeGrafter"/>
</dbReference>
<evidence type="ECO:0000313" key="2">
    <source>
        <dbReference type="EMBL" id="CDH59794.1"/>
    </source>
</evidence>
<name>A0A068SBX7_9FUNG</name>
<evidence type="ECO:0000256" key="1">
    <source>
        <dbReference type="ARBA" id="ARBA00038211"/>
    </source>
</evidence>
<dbReference type="Gene3D" id="3.90.1200.10">
    <property type="match status" value="1"/>
</dbReference>
<sequence length="388" mass="44355">MSAIFSLLGKWIFKTDKDRETHTTSRLSFSSLFDIPTTYNTNHGRHFITTDNNVPRCSTVLDLTILKGKQLEQAIQSLVYTLFPGCTVTNVRRVSGALTNAVYFVTVGNTTTLLLRVYGIGSDEFIDRSNELLWLNRLAHLKLGPRLLAIFGNGRFEEFLPSTTLTHSDLQDPVLSAQIARRFRQLHSLIDIYPPASQDDMAVWHSVDRWFDTLQQDSHSLPFIFDFDRLGREIGQCKAFLKNTSPIVFAHNDVQYGNVLRLKGTANTLVLVDFEYAGYNPRGYDIANHFIEWTYNYHGDTPALMCPDAFPSTAQQIRFLKEYANGDDNLVDSLLVETRQWLMAVHLHWGLWGLVQACHSEIDFDYISYALERIGAFRKELQKMIADQ</sequence>
<dbReference type="STRING" id="1263082.A0A068SBX7"/>
<dbReference type="InterPro" id="IPR011009">
    <property type="entry name" value="Kinase-like_dom_sf"/>
</dbReference>
<dbReference type="SUPFAM" id="SSF56112">
    <property type="entry name" value="Protein kinase-like (PK-like)"/>
    <property type="match status" value="1"/>
</dbReference>
<dbReference type="EMBL" id="CBTN010000075">
    <property type="protein sequence ID" value="CDH59794.1"/>
    <property type="molecule type" value="Genomic_DNA"/>
</dbReference>
<keyword evidence="3" id="KW-1185">Reference proteome</keyword>
<comment type="similarity">
    <text evidence="1">Belongs to the choline/ethanolamine kinase family.</text>
</comment>
<gene>
    <name evidence="2" type="ORF">LCOR_10599.1</name>
</gene>
<dbReference type="VEuPathDB" id="FungiDB:LCOR_10599.1"/>
<dbReference type="AlphaFoldDB" id="A0A068SBX7"/>
<dbReference type="GO" id="GO:0004103">
    <property type="term" value="F:choline kinase activity"/>
    <property type="evidence" value="ECO:0007669"/>
    <property type="project" value="TreeGrafter"/>
</dbReference>
<dbReference type="OrthoDB" id="10267235at2759"/>
<reference evidence="2" key="1">
    <citation type="submission" date="2013-08" db="EMBL/GenBank/DDBJ databases">
        <title>Gene expansion shapes genome architecture in the human pathogen Lichtheimia corymbifera: an evolutionary genomics analysis in the ancient terrestrial Mucorales (Mucoromycotina).</title>
        <authorList>
            <person name="Schwartze V.U."/>
            <person name="Winter S."/>
            <person name="Shelest E."/>
            <person name="Marcet-Houben M."/>
            <person name="Horn F."/>
            <person name="Wehner S."/>
            <person name="Hoffmann K."/>
            <person name="Riege K."/>
            <person name="Sammeth M."/>
            <person name="Nowrousian M."/>
            <person name="Valiante V."/>
            <person name="Linde J."/>
            <person name="Jacobsen I.D."/>
            <person name="Marz M."/>
            <person name="Brakhage A.A."/>
            <person name="Gabaldon T."/>
            <person name="Bocker S."/>
            <person name="Voigt K."/>
        </authorList>
    </citation>
    <scope>NUCLEOTIDE SEQUENCE [LARGE SCALE GENOMIC DNA]</scope>
    <source>
        <strain evidence="2">FSU 9682</strain>
    </source>
</reference>
<dbReference type="Gene3D" id="3.30.200.20">
    <property type="entry name" value="Phosphorylase Kinase, domain 1"/>
    <property type="match status" value="1"/>
</dbReference>
<organism evidence="2 3">
    <name type="scientific">Lichtheimia corymbifera JMRC:FSU:9682</name>
    <dbReference type="NCBI Taxonomy" id="1263082"/>
    <lineage>
        <taxon>Eukaryota</taxon>
        <taxon>Fungi</taxon>
        <taxon>Fungi incertae sedis</taxon>
        <taxon>Mucoromycota</taxon>
        <taxon>Mucoromycotina</taxon>
        <taxon>Mucoromycetes</taxon>
        <taxon>Mucorales</taxon>
        <taxon>Lichtheimiaceae</taxon>
        <taxon>Lichtheimia</taxon>
    </lineage>
</organism>
<dbReference type="CDD" id="cd05157">
    <property type="entry name" value="ETNK_euk"/>
    <property type="match status" value="1"/>
</dbReference>
<evidence type="ECO:0000313" key="3">
    <source>
        <dbReference type="Proteomes" id="UP000027586"/>
    </source>
</evidence>
<dbReference type="PANTHER" id="PTHR22603:SF93">
    <property type="entry name" value="RE24176P"/>
    <property type="match status" value="1"/>
</dbReference>
<dbReference type="Proteomes" id="UP000027586">
    <property type="component" value="Unassembled WGS sequence"/>
</dbReference>
<proteinExistence type="inferred from homology"/>
<dbReference type="PANTHER" id="PTHR22603">
    <property type="entry name" value="CHOLINE/ETHANOALAMINE KINASE"/>
    <property type="match status" value="1"/>
</dbReference>
<keyword evidence="2" id="KW-0418">Kinase</keyword>